<dbReference type="Proteomes" id="UP000256514">
    <property type="component" value="Unassembled WGS sequence"/>
</dbReference>
<accession>A0A3D8IQP9</accession>
<dbReference type="Pfam" id="PF13428">
    <property type="entry name" value="TPR_14"/>
    <property type="match status" value="1"/>
</dbReference>
<dbReference type="AlphaFoldDB" id="A0A3D8IQP9"/>
<proteinExistence type="predicted"/>
<organism evidence="2 3">
    <name type="scientific">Helicobacter equorum</name>
    <dbReference type="NCBI Taxonomy" id="361872"/>
    <lineage>
        <taxon>Bacteria</taxon>
        <taxon>Pseudomonadati</taxon>
        <taxon>Campylobacterota</taxon>
        <taxon>Epsilonproteobacteria</taxon>
        <taxon>Campylobacterales</taxon>
        <taxon>Helicobacteraceae</taxon>
        <taxon>Helicobacter</taxon>
    </lineage>
</organism>
<dbReference type="OrthoDB" id="5334568at2"/>
<keyword evidence="1" id="KW-0802">TPR repeat</keyword>
<reference evidence="2 3" key="1">
    <citation type="submission" date="2018-04" db="EMBL/GenBank/DDBJ databases">
        <title>Novel Campyloabacter and Helicobacter Species and Strains.</title>
        <authorList>
            <person name="Mannion A.J."/>
            <person name="Shen Z."/>
            <person name="Fox J.G."/>
        </authorList>
    </citation>
    <scope>NUCLEOTIDE SEQUENCE [LARGE SCALE GENOMIC DNA]</scope>
    <source>
        <strain evidence="2 3">MIT 12-6600</strain>
    </source>
</reference>
<dbReference type="SUPFAM" id="SSF48452">
    <property type="entry name" value="TPR-like"/>
    <property type="match status" value="1"/>
</dbReference>
<dbReference type="Gene3D" id="1.25.40.10">
    <property type="entry name" value="Tetratricopeptide repeat domain"/>
    <property type="match status" value="1"/>
</dbReference>
<name>A0A3D8IQP9_9HELI</name>
<comment type="caution">
    <text evidence="2">The sequence shown here is derived from an EMBL/GenBank/DDBJ whole genome shotgun (WGS) entry which is preliminary data.</text>
</comment>
<gene>
    <name evidence="2" type="ORF">CQA54_04425</name>
</gene>
<dbReference type="InterPro" id="IPR019734">
    <property type="entry name" value="TPR_rpt"/>
</dbReference>
<keyword evidence="3" id="KW-1185">Reference proteome</keyword>
<evidence type="ECO:0000313" key="2">
    <source>
        <dbReference type="EMBL" id="RDU67235.1"/>
    </source>
</evidence>
<protein>
    <submittedName>
        <fullName evidence="2">Tetratricopeptide repeat-containing protein</fullName>
    </submittedName>
</protein>
<dbReference type="InterPro" id="IPR011990">
    <property type="entry name" value="TPR-like_helical_dom_sf"/>
</dbReference>
<dbReference type="RefSeq" id="WP_095627489.1">
    <property type="nucleotide sequence ID" value="NZ_NXLT01000003.1"/>
</dbReference>
<evidence type="ECO:0000313" key="3">
    <source>
        <dbReference type="Proteomes" id="UP000256514"/>
    </source>
</evidence>
<sequence>MSSIKTITLATIYENQGLKEDALKIYQDILELQPDNQEARLGVIRLSTNSTSTLANPQWLEVFAQLANPAQNKKFQEWLLQWN</sequence>
<feature type="repeat" description="TPR" evidence="1">
    <location>
        <begin position="3"/>
        <end position="36"/>
    </location>
</feature>
<dbReference type="EMBL" id="NXLT01000003">
    <property type="protein sequence ID" value="RDU67235.1"/>
    <property type="molecule type" value="Genomic_DNA"/>
</dbReference>
<dbReference type="PROSITE" id="PS50005">
    <property type="entry name" value="TPR"/>
    <property type="match status" value="1"/>
</dbReference>
<evidence type="ECO:0000256" key="1">
    <source>
        <dbReference type="PROSITE-ProRule" id="PRU00339"/>
    </source>
</evidence>